<dbReference type="PANTHER" id="PTHR24403:SF67">
    <property type="entry name" value="FI01116P-RELATED"/>
    <property type="match status" value="1"/>
</dbReference>
<dbReference type="GO" id="GO:0008270">
    <property type="term" value="F:zinc ion binding"/>
    <property type="evidence" value="ECO:0007669"/>
    <property type="project" value="UniProtKB-KW"/>
</dbReference>
<feature type="domain" description="C2H2-type" evidence="7">
    <location>
        <begin position="280"/>
        <end position="304"/>
    </location>
</feature>
<dbReference type="GO" id="GO:0045944">
    <property type="term" value="P:positive regulation of transcription by RNA polymerase II"/>
    <property type="evidence" value="ECO:0007669"/>
    <property type="project" value="TreeGrafter"/>
</dbReference>
<dbReference type="Pfam" id="PF00096">
    <property type="entry name" value="zf-C2H2"/>
    <property type="match status" value="1"/>
</dbReference>
<evidence type="ECO:0000256" key="2">
    <source>
        <dbReference type="ARBA" id="ARBA00022737"/>
    </source>
</evidence>
<dbReference type="Proteomes" id="UP000694843">
    <property type="component" value="Unplaced"/>
</dbReference>
<keyword evidence="8" id="KW-1185">Reference proteome</keyword>
<name>A0A8B7N3H0_HYAAZ</name>
<dbReference type="PANTHER" id="PTHR24403">
    <property type="entry name" value="ZINC FINGER PROTEIN"/>
    <property type="match status" value="1"/>
</dbReference>
<dbReference type="PROSITE" id="PS50157">
    <property type="entry name" value="ZINC_FINGER_C2H2_2"/>
    <property type="match status" value="3"/>
</dbReference>
<dbReference type="PROSITE" id="PS00028">
    <property type="entry name" value="ZINC_FINGER_C2H2_1"/>
    <property type="match status" value="3"/>
</dbReference>
<evidence type="ECO:0000313" key="8">
    <source>
        <dbReference type="Proteomes" id="UP000694843"/>
    </source>
</evidence>
<dbReference type="InterPro" id="IPR013087">
    <property type="entry name" value="Znf_C2H2_type"/>
</dbReference>
<keyword evidence="3 5" id="KW-0863">Zinc-finger</keyword>
<dbReference type="Pfam" id="PF13909">
    <property type="entry name" value="zf-H2C2_5"/>
    <property type="match status" value="1"/>
</dbReference>
<dbReference type="OMA" id="TIDRDSH"/>
<evidence type="ECO:0000256" key="4">
    <source>
        <dbReference type="ARBA" id="ARBA00022833"/>
    </source>
</evidence>
<keyword evidence="1" id="KW-0479">Metal-binding</keyword>
<dbReference type="FunFam" id="3.30.160.60:FF:000446">
    <property type="entry name" value="Zinc finger protein"/>
    <property type="match status" value="2"/>
</dbReference>
<evidence type="ECO:0000259" key="7">
    <source>
        <dbReference type="PROSITE" id="PS50157"/>
    </source>
</evidence>
<accession>A0A8B7N3H0</accession>
<feature type="region of interest" description="Disordered" evidence="6">
    <location>
        <begin position="149"/>
        <end position="178"/>
    </location>
</feature>
<dbReference type="GeneID" id="108666102"/>
<dbReference type="Gene3D" id="3.30.160.60">
    <property type="entry name" value="Classic Zinc Finger"/>
    <property type="match status" value="3"/>
</dbReference>
<feature type="region of interest" description="Disordered" evidence="6">
    <location>
        <begin position="22"/>
        <end position="41"/>
    </location>
</feature>
<evidence type="ECO:0000256" key="5">
    <source>
        <dbReference type="PROSITE-ProRule" id="PRU00042"/>
    </source>
</evidence>
<reference evidence="9" key="1">
    <citation type="submission" date="2025-08" db="UniProtKB">
        <authorList>
            <consortium name="RefSeq"/>
        </authorList>
    </citation>
    <scope>IDENTIFICATION</scope>
    <source>
        <tissue evidence="9">Whole organism</tissue>
    </source>
</reference>
<feature type="region of interest" description="Disordered" evidence="6">
    <location>
        <begin position="95"/>
        <end position="125"/>
    </location>
</feature>
<organism evidence="8 9">
    <name type="scientific">Hyalella azteca</name>
    <name type="common">Amphipod</name>
    <dbReference type="NCBI Taxonomy" id="294128"/>
    <lineage>
        <taxon>Eukaryota</taxon>
        <taxon>Metazoa</taxon>
        <taxon>Ecdysozoa</taxon>
        <taxon>Arthropoda</taxon>
        <taxon>Crustacea</taxon>
        <taxon>Multicrustacea</taxon>
        <taxon>Malacostraca</taxon>
        <taxon>Eumalacostraca</taxon>
        <taxon>Peracarida</taxon>
        <taxon>Amphipoda</taxon>
        <taxon>Senticaudata</taxon>
        <taxon>Talitrida</taxon>
        <taxon>Talitroidea</taxon>
        <taxon>Hyalellidae</taxon>
        <taxon>Hyalella</taxon>
    </lineage>
</organism>
<dbReference type="AlphaFoldDB" id="A0A8B7N3H0"/>
<evidence type="ECO:0000313" key="9">
    <source>
        <dbReference type="RefSeq" id="XP_018008402.1"/>
    </source>
</evidence>
<dbReference type="InterPro" id="IPR050688">
    <property type="entry name" value="Zinc_finger/UBP_domain"/>
</dbReference>
<evidence type="ECO:0000256" key="6">
    <source>
        <dbReference type="SAM" id="MobiDB-lite"/>
    </source>
</evidence>
<keyword evidence="4" id="KW-0862">Zinc</keyword>
<feature type="compositionally biased region" description="Basic residues" evidence="6">
    <location>
        <begin position="164"/>
        <end position="178"/>
    </location>
</feature>
<sequence length="313" mass="34987">MAFTIKKCSMMLHKLSDAVVRSDGRPEQSLPQASADAVEVKSEEARAPSPLLFMKDEPEDEVMYDVSVKNELCSEHVKLEDGYLQEERVLFEDENSAGVSAREEASRDAPGGAHVSGASSSKQRSRCTFSQRGLLAIGAAHLQRHIHLTRQPTRAGPAAERPSKRSPIKLTRTHQKDRRKQLLLGQSSAKPHRCSICGDYNSVSKANLKRHILHKHSSDKPYRCSECNYACVEKGTLSRHIHSKHSSDKPFRCSDCDYACVEKGNLKQHILRKHSSDKPYRCSYCDFACVRKDALKKHVRSKHALVNAPCGSV</sequence>
<dbReference type="InterPro" id="IPR036236">
    <property type="entry name" value="Znf_C2H2_sf"/>
</dbReference>
<feature type="domain" description="C2H2-type" evidence="7">
    <location>
        <begin position="222"/>
        <end position="250"/>
    </location>
</feature>
<feature type="domain" description="C2H2-type" evidence="7">
    <location>
        <begin position="251"/>
        <end position="279"/>
    </location>
</feature>
<proteinExistence type="predicted"/>
<dbReference type="GO" id="GO:0005634">
    <property type="term" value="C:nucleus"/>
    <property type="evidence" value="ECO:0007669"/>
    <property type="project" value="UniProtKB-ARBA"/>
</dbReference>
<evidence type="ECO:0000256" key="3">
    <source>
        <dbReference type="ARBA" id="ARBA00022771"/>
    </source>
</evidence>
<protein>
    <submittedName>
        <fullName evidence="9">Transcriptional repressor CTCFL</fullName>
    </submittedName>
</protein>
<gene>
    <name evidence="9" type="primary">LOC108666102</name>
</gene>
<keyword evidence="2" id="KW-0677">Repeat</keyword>
<dbReference type="RefSeq" id="XP_018008402.1">
    <property type="nucleotide sequence ID" value="XM_018152913.2"/>
</dbReference>
<evidence type="ECO:0000256" key="1">
    <source>
        <dbReference type="ARBA" id="ARBA00022723"/>
    </source>
</evidence>
<dbReference type="KEGG" id="hazt:108666102"/>
<dbReference type="SUPFAM" id="SSF57667">
    <property type="entry name" value="beta-beta-alpha zinc fingers"/>
    <property type="match status" value="2"/>
</dbReference>
<dbReference type="SMART" id="SM00355">
    <property type="entry name" value="ZnF_C2H2"/>
    <property type="match status" value="4"/>
</dbReference>
<dbReference type="OrthoDB" id="6360532at2759"/>